<protein>
    <submittedName>
        <fullName evidence="14">Phosphatidate cytidylyltransferase</fullName>
        <ecNumber evidence="14">2.7.7.41</ecNumber>
    </submittedName>
</protein>
<keyword evidence="7 14" id="KW-0548">Nucleotidyltransferase</keyword>
<keyword evidence="4" id="KW-0444">Lipid biosynthesis</keyword>
<evidence type="ECO:0000256" key="7">
    <source>
        <dbReference type="ARBA" id="ARBA00022695"/>
    </source>
</evidence>
<evidence type="ECO:0000256" key="1">
    <source>
        <dbReference type="ARBA" id="ARBA00004651"/>
    </source>
</evidence>
<keyword evidence="12" id="KW-1208">Phospholipid metabolism</keyword>
<evidence type="ECO:0000256" key="4">
    <source>
        <dbReference type="ARBA" id="ARBA00022516"/>
    </source>
</evidence>
<dbReference type="GO" id="GO:0004605">
    <property type="term" value="F:phosphatidate cytidylyltransferase activity"/>
    <property type="evidence" value="ECO:0007669"/>
    <property type="project" value="UniProtKB-EC"/>
</dbReference>
<evidence type="ECO:0000256" key="8">
    <source>
        <dbReference type="ARBA" id="ARBA00022989"/>
    </source>
</evidence>
<dbReference type="PANTHER" id="PTHR46382">
    <property type="entry name" value="PHOSPHATIDATE CYTIDYLYLTRANSFERASE"/>
    <property type="match status" value="1"/>
</dbReference>
<evidence type="ECO:0000256" key="2">
    <source>
        <dbReference type="ARBA" id="ARBA00010185"/>
    </source>
</evidence>
<comment type="similarity">
    <text evidence="2">Belongs to the CDS family.</text>
</comment>
<accession>A0A3B1AFZ1</accession>
<reference evidence="14" key="1">
    <citation type="submission" date="2018-06" db="EMBL/GenBank/DDBJ databases">
        <authorList>
            <person name="Zhirakovskaya E."/>
        </authorList>
    </citation>
    <scope>NUCLEOTIDE SEQUENCE</scope>
</reference>
<dbReference type="EMBL" id="UOFR01000063">
    <property type="protein sequence ID" value="VAW98793.1"/>
    <property type="molecule type" value="Genomic_DNA"/>
</dbReference>
<keyword evidence="10 13" id="KW-0472">Membrane</keyword>
<feature type="transmembrane region" description="Helical" evidence="13">
    <location>
        <begin position="187"/>
        <end position="206"/>
    </location>
</feature>
<dbReference type="PANTHER" id="PTHR46382:SF1">
    <property type="entry name" value="PHOSPHATIDATE CYTIDYLYLTRANSFERASE"/>
    <property type="match status" value="1"/>
</dbReference>
<organism evidence="14">
    <name type="scientific">hydrothermal vent metagenome</name>
    <dbReference type="NCBI Taxonomy" id="652676"/>
    <lineage>
        <taxon>unclassified sequences</taxon>
        <taxon>metagenomes</taxon>
        <taxon>ecological metagenomes</taxon>
    </lineage>
</organism>
<evidence type="ECO:0000256" key="10">
    <source>
        <dbReference type="ARBA" id="ARBA00023136"/>
    </source>
</evidence>
<evidence type="ECO:0000256" key="12">
    <source>
        <dbReference type="ARBA" id="ARBA00023264"/>
    </source>
</evidence>
<feature type="transmembrane region" description="Helical" evidence="13">
    <location>
        <begin position="56"/>
        <end position="73"/>
    </location>
</feature>
<evidence type="ECO:0000256" key="6">
    <source>
        <dbReference type="ARBA" id="ARBA00022692"/>
    </source>
</evidence>
<feature type="transmembrane region" description="Helical" evidence="13">
    <location>
        <begin position="120"/>
        <end position="139"/>
    </location>
</feature>
<feature type="transmembrane region" description="Helical" evidence="13">
    <location>
        <begin position="79"/>
        <end position="99"/>
    </location>
</feature>
<dbReference type="Pfam" id="PF01148">
    <property type="entry name" value="CTP_transf_1"/>
    <property type="match status" value="1"/>
</dbReference>
<dbReference type="EC" id="2.7.7.41" evidence="14"/>
<keyword evidence="8 13" id="KW-1133">Transmembrane helix</keyword>
<feature type="transmembrane region" description="Helical" evidence="13">
    <location>
        <begin position="145"/>
        <end position="166"/>
    </location>
</feature>
<evidence type="ECO:0000313" key="14">
    <source>
        <dbReference type="EMBL" id="VAW98793.1"/>
    </source>
</evidence>
<keyword evidence="3" id="KW-1003">Cell membrane</keyword>
<dbReference type="InterPro" id="IPR000374">
    <property type="entry name" value="PC_trans"/>
</dbReference>
<proteinExistence type="inferred from homology"/>
<dbReference type="GO" id="GO:0005886">
    <property type="term" value="C:plasma membrane"/>
    <property type="evidence" value="ECO:0007669"/>
    <property type="project" value="UniProtKB-SubCell"/>
</dbReference>
<dbReference type="PROSITE" id="PS01315">
    <property type="entry name" value="CDS"/>
    <property type="match status" value="1"/>
</dbReference>
<sequence length="280" mass="29966">MLKLRIITALVLGPLIIWSVLSFSHPAIAIEMAAILCLAAWEWARLAGIKNQPGRIGFAIFIAVVIAAIALLIHLDSSYILSGLYLTGIFWLFALVMVINSNRTVIKTLTKTSFPGVAGSLLFGVGILAGSFLSIVALHRDVKYGAYYILALLILIWVADTAAYFSGKAFGKHKLAVNVSPGKSWEGVIGGMIATIIAAYLLTLYLNIDPENILSFILVAVIAISFSIVGDLTESLFKRRVGVKDSSQILPGHGGILDRIDSLTAAAPIFTLGLIMLGVQ</sequence>
<keyword evidence="5 14" id="KW-0808">Transferase</keyword>
<keyword evidence="11" id="KW-0594">Phospholipid biosynthesis</keyword>
<evidence type="ECO:0000256" key="9">
    <source>
        <dbReference type="ARBA" id="ARBA00023098"/>
    </source>
</evidence>
<keyword evidence="9" id="KW-0443">Lipid metabolism</keyword>
<dbReference type="GO" id="GO:0016024">
    <property type="term" value="P:CDP-diacylglycerol biosynthetic process"/>
    <property type="evidence" value="ECO:0007669"/>
    <property type="project" value="TreeGrafter"/>
</dbReference>
<keyword evidence="6 13" id="KW-0812">Transmembrane</keyword>
<gene>
    <name evidence="14" type="ORF">MNBD_GAMMA21-415</name>
</gene>
<name>A0A3B1AFZ1_9ZZZZ</name>
<comment type="subcellular location">
    <subcellularLocation>
        <location evidence="1">Cell membrane</location>
        <topology evidence="1">Multi-pass membrane protein</topology>
    </subcellularLocation>
</comment>
<evidence type="ECO:0000256" key="11">
    <source>
        <dbReference type="ARBA" id="ARBA00023209"/>
    </source>
</evidence>
<evidence type="ECO:0000256" key="13">
    <source>
        <dbReference type="SAM" id="Phobius"/>
    </source>
</evidence>
<evidence type="ECO:0000256" key="5">
    <source>
        <dbReference type="ARBA" id="ARBA00022679"/>
    </source>
</evidence>
<feature type="transmembrane region" description="Helical" evidence="13">
    <location>
        <begin position="212"/>
        <end position="230"/>
    </location>
</feature>
<dbReference type="AlphaFoldDB" id="A0A3B1AFZ1"/>
<evidence type="ECO:0000256" key="3">
    <source>
        <dbReference type="ARBA" id="ARBA00022475"/>
    </source>
</evidence>